<dbReference type="Gene3D" id="3.40.640.10">
    <property type="entry name" value="Type I PLP-dependent aspartate aminotransferase-like (Major domain)"/>
    <property type="match status" value="1"/>
</dbReference>
<dbReference type="FunFam" id="3.40.640.10:FF:000004">
    <property type="entry name" value="Acetylornithine aminotransferase"/>
    <property type="match status" value="1"/>
</dbReference>
<dbReference type="Pfam" id="PF00202">
    <property type="entry name" value="Aminotran_3"/>
    <property type="match status" value="1"/>
</dbReference>
<gene>
    <name evidence="5" type="primary">bioK</name>
    <name evidence="5" type="ORF">AXFE_30170</name>
</gene>
<dbReference type="PANTHER" id="PTHR43094">
    <property type="entry name" value="AMINOTRANSFERASE"/>
    <property type="match status" value="1"/>
</dbReference>
<dbReference type="EC" id="2.6.1.105" evidence="5"/>
<dbReference type="PIRSF" id="PIRSF000521">
    <property type="entry name" value="Transaminase_4ab_Lys_Orn"/>
    <property type="match status" value="1"/>
</dbReference>
<protein>
    <submittedName>
        <fullName evidence="5">L-lysine--8-amino-7-oxononanoate transaminase</fullName>
        <ecNumber evidence="5">2.6.1.105</ecNumber>
    </submittedName>
</protein>
<keyword evidence="6" id="KW-1185">Reference proteome</keyword>
<dbReference type="RefSeq" id="WP_052606689.1">
    <property type="nucleotide sequence ID" value="NZ_JXYS01000097.1"/>
</dbReference>
<evidence type="ECO:0000256" key="4">
    <source>
        <dbReference type="RuleBase" id="RU003560"/>
    </source>
</evidence>
<proteinExistence type="inferred from homology"/>
<keyword evidence="3 4" id="KW-0663">Pyridoxal phosphate</keyword>
<name>A0A0D8HDU7_9ACTN</name>
<keyword evidence="5" id="KW-0808">Transferase</keyword>
<sequence>MSDTSFWHPFANMASVSSNRLTITRSSGNYVFDSNDNGYLDATASLWYANVGHGRQEIVTAIAQQAEKLACYSTFGDITNEPAEELAHEIAEISPITGSKIFFGSGGGDAIETAAKLSRRYFFEIGQSERTIIVSRDGSYHGTHGFGTSMAGILPNRVGYGTLINDIAIIDRDDPRALSELALRVGSDKIAAVFVEPVVGAGGVHLPTEGYLTSIAAICMEIGALLVVDSVICGFGRLGYWFGPERFGVVPDMITFAKGITSGYIPLGGVVISPKISDPFFNDSGATFRHGPTYAGHPIACAAGIANLKILKSENLIPNGELLETDLSMALMASSDSPIVTEVRSGLGLLGAIEISSDFQSRFPSALGEIQGAMRRRGVLVRPLVTSIAVSPPLTITKSEIELIGNTFIEALKEVVSAPR</sequence>
<evidence type="ECO:0000313" key="5">
    <source>
        <dbReference type="EMBL" id="KJF16135.1"/>
    </source>
</evidence>
<dbReference type="Gene3D" id="3.90.1150.10">
    <property type="entry name" value="Aspartate Aminotransferase, domain 1"/>
    <property type="match status" value="1"/>
</dbReference>
<dbReference type="InterPro" id="IPR005814">
    <property type="entry name" value="Aminotrans_3"/>
</dbReference>
<dbReference type="GO" id="GO:0005829">
    <property type="term" value="C:cytosol"/>
    <property type="evidence" value="ECO:0007669"/>
    <property type="project" value="TreeGrafter"/>
</dbReference>
<dbReference type="EMBL" id="JXYS01000097">
    <property type="protein sequence ID" value="KJF16135.1"/>
    <property type="molecule type" value="Genomic_DNA"/>
</dbReference>
<comment type="similarity">
    <text evidence="2 4">Belongs to the class-III pyridoxal-phosphate-dependent aminotransferase family.</text>
</comment>
<dbReference type="OrthoDB" id="9801834at2"/>
<reference evidence="5 6" key="1">
    <citation type="submission" date="2015-01" db="EMBL/GenBank/DDBJ databases">
        <title>Draft genome of the acidophilic iron oxidizer Acidithrix ferrooxidans strain Py-F3.</title>
        <authorList>
            <person name="Poehlein A."/>
            <person name="Eisen S."/>
            <person name="Schloemann M."/>
            <person name="Johnson B.D."/>
            <person name="Daniel R."/>
            <person name="Muehling M."/>
        </authorList>
    </citation>
    <scope>NUCLEOTIDE SEQUENCE [LARGE SCALE GENOMIC DNA]</scope>
    <source>
        <strain evidence="5 6">Py-F3</strain>
    </source>
</reference>
<evidence type="ECO:0000256" key="2">
    <source>
        <dbReference type="ARBA" id="ARBA00008954"/>
    </source>
</evidence>
<comment type="cofactor">
    <cofactor evidence="1">
        <name>pyridoxal 5'-phosphate</name>
        <dbReference type="ChEBI" id="CHEBI:597326"/>
    </cofactor>
</comment>
<dbReference type="InterPro" id="IPR015422">
    <property type="entry name" value="PyrdxlP-dep_Trfase_small"/>
</dbReference>
<dbReference type="AlphaFoldDB" id="A0A0D8HDU7"/>
<keyword evidence="5" id="KW-0032">Aminotransferase</keyword>
<evidence type="ECO:0000256" key="3">
    <source>
        <dbReference type="ARBA" id="ARBA00022898"/>
    </source>
</evidence>
<dbReference type="Proteomes" id="UP000032360">
    <property type="component" value="Unassembled WGS sequence"/>
</dbReference>
<dbReference type="PANTHER" id="PTHR43094:SF1">
    <property type="entry name" value="AMINOTRANSFERASE CLASS-III"/>
    <property type="match status" value="1"/>
</dbReference>
<accession>A0A0D8HDU7</accession>
<dbReference type="GO" id="GO:0030170">
    <property type="term" value="F:pyridoxal phosphate binding"/>
    <property type="evidence" value="ECO:0007669"/>
    <property type="project" value="InterPro"/>
</dbReference>
<evidence type="ECO:0000313" key="6">
    <source>
        <dbReference type="Proteomes" id="UP000032360"/>
    </source>
</evidence>
<dbReference type="GO" id="GO:0008483">
    <property type="term" value="F:transaminase activity"/>
    <property type="evidence" value="ECO:0007669"/>
    <property type="project" value="UniProtKB-KW"/>
</dbReference>
<comment type="caution">
    <text evidence="5">The sequence shown here is derived from an EMBL/GenBank/DDBJ whole genome shotgun (WGS) entry which is preliminary data.</text>
</comment>
<dbReference type="STRING" id="1280514.AXFE_30170"/>
<dbReference type="InterPro" id="IPR015424">
    <property type="entry name" value="PyrdxlP-dep_Trfase"/>
</dbReference>
<dbReference type="InterPro" id="IPR015421">
    <property type="entry name" value="PyrdxlP-dep_Trfase_major"/>
</dbReference>
<evidence type="ECO:0000256" key="1">
    <source>
        <dbReference type="ARBA" id="ARBA00001933"/>
    </source>
</evidence>
<dbReference type="CDD" id="cd00610">
    <property type="entry name" value="OAT_like"/>
    <property type="match status" value="1"/>
</dbReference>
<dbReference type="SUPFAM" id="SSF53383">
    <property type="entry name" value="PLP-dependent transferases"/>
    <property type="match status" value="1"/>
</dbReference>
<dbReference type="PATRIC" id="fig|1280514.3.peg.3990"/>
<organism evidence="5 6">
    <name type="scientific">Acidithrix ferrooxidans</name>
    <dbReference type="NCBI Taxonomy" id="1280514"/>
    <lineage>
        <taxon>Bacteria</taxon>
        <taxon>Bacillati</taxon>
        <taxon>Actinomycetota</taxon>
        <taxon>Acidimicrobiia</taxon>
        <taxon>Acidimicrobiales</taxon>
        <taxon>Acidimicrobiaceae</taxon>
        <taxon>Acidithrix</taxon>
    </lineage>
</organism>